<dbReference type="EMBL" id="IACK01041969">
    <property type="protein sequence ID" value="LAA74118.1"/>
    <property type="molecule type" value="Transcribed_RNA"/>
</dbReference>
<protein>
    <submittedName>
        <fullName evidence="1">Uncharacterized protein</fullName>
    </submittedName>
</protein>
<dbReference type="Gene3D" id="3.30.540.10">
    <property type="entry name" value="Fructose-1,6-Bisphosphatase, subunit A, domain 1"/>
    <property type="match status" value="1"/>
</dbReference>
<organism evidence="1">
    <name type="scientific">Micrurus lemniscatus lemniscatus</name>
    <dbReference type="NCBI Taxonomy" id="129467"/>
    <lineage>
        <taxon>Eukaryota</taxon>
        <taxon>Metazoa</taxon>
        <taxon>Chordata</taxon>
        <taxon>Craniata</taxon>
        <taxon>Vertebrata</taxon>
        <taxon>Euteleostomi</taxon>
        <taxon>Lepidosauria</taxon>
        <taxon>Squamata</taxon>
        <taxon>Bifurcata</taxon>
        <taxon>Unidentata</taxon>
        <taxon>Episquamata</taxon>
        <taxon>Toxicofera</taxon>
        <taxon>Serpentes</taxon>
        <taxon>Colubroidea</taxon>
        <taxon>Elapidae</taxon>
        <taxon>Elapinae</taxon>
        <taxon>Micrurus</taxon>
    </lineage>
</organism>
<name>A0A2D4HQ99_MICLE</name>
<dbReference type="SUPFAM" id="SSF56655">
    <property type="entry name" value="Carbohydrate phosphatase"/>
    <property type="match status" value="1"/>
</dbReference>
<sequence>MTALLRSLLAASEKAACIAQLCRQEEELFSLLIEEKRGADKNKKFLQDFKTLADVLIQEVIKHDVGKEVAAWRRVLYSENLFYFYFILIKFIGRPTPSGLWAANNKKT</sequence>
<evidence type="ECO:0000313" key="1">
    <source>
        <dbReference type="EMBL" id="LAA74118.1"/>
    </source>
</evidence>
<accession>A0A2D4HQ99</accession>
<proteinExistence type="predicted"/>
<reference evidence="1" key="2">
    <citation type="submission" date="2017-11" db="EMBL/GenBank/DDBJ databases">
        <title>Coralsnake Venomics: Analyses of Venom Gland Transcriptomes and Proteomes of Six Brazilian Taxa.</title>
        <authorList>
            <person name="Aird S.D."/>
            <person name="Jorge da Silva N."/>
            <person name="Qiu L."/>
            <person name="Villar-Briones A."/>
            <person name="Aparecida-Saddi V."/>
            <person name="Campos-Telles M.P."/>
            <person name="Grau M."/>
            <person name="Mikheyev A.S."/>
        </authorList>
    </citation>
    <scope>NUCLEOTIDE SEQUENCE</scope>
    <source>
        <tissue evidence="1">Venom_gland</tissue>
    </source>
</reference>
<dbReference type="AlphaFoldDB" id="A0A2D4HQ99"/>
<reference evidence="1" key="1">
    <citation type="submission" date="2017-07" db="EMBL/GenBank/DDBJ databases">
        <authorList>
            <person name="Mikheyev A."/>
            <person name="Grau M."/>
        </authorList>
    </citation>
    <scope>NUCLEOTIDE SEQUENCE</scope>
    <source>
        <tissue evidence="1">Venom_gland</tissue>
    </source>
</reference>